<organism evidence="1 2">
    <name type="scientific">Dreissena polymorpha</name>
    <name type="common">Zebra mussel</name>
    <name type="synonym">Mytilus polymorpha</name>
    <dbReference type="NCBI Taxonomy" id="45954"/>
    <lineage>
        <taxon>Eukaryota</taxon>
        <taxon>Metazoa</taxon>
        <taxon>Spiralia</taxon>
        <taxon>Lophotrochozoa</taxon>
        <taxon>Mollusca</taxon>
        <taxon>Bivalvia</taxon>
        <taxon>Autobranchia</taxon>
        <taxon>Heteroconchia</taxon>
        <taxon>Euheterodonta</taxon>
        <taxon>Imparidentia</taxon>
        <taxon>Neoheterodontei</taxon>
        <taxon>Myida</taxon>
        <taxon>Dreissenoidea</taxon>
        <taxon>Dreissenidae</taxon>
        <taxon>Dreissena</taxon>
    </lineage>
</organism>
<evidence type="ECO:0000313" key="2">
    <source>
        <dbReference type="Proteomes" id="UP000828390"/>
    </source>
</evidence>
<dbReference type="EMBL" id="JAIWYP010000002">
    <property type="protein sequence ID" value="KAH3872058.1"/>
    <property type="molecule type" value="Genomic_DNA"/>
</dbReference>
<dbReference type="Proteomes" id="UP000828390">
    <property type="component" value="Unassembled WGS sequence"/>
</dbReference>
<reference evidence="1" key="2">
    <citation type="submission" date="2020-11" db="EMBL/GenBank/DDBJ databases">
        <authorList>
            <person name="McCartney M.A."/>
            <person name="Auch B."/>
            <person name="Kono T."/>
            <person name="Mallez S."/>
            <person name="Becker A."/>
            <person name="Gohl D.M."/>
            <person name="Silverstein K.A.T."/>
            <person name="Koren S."/>
            <person name="Bechman K.B."/>
            <person name="Herman A."/>
            <person name="Abrahante J.E."/>
            <person name="Garbe J."/>
        </authorList>
    </citation>
    <scope>NUCLEOTIDE SEQUENCE</scope>
    <source>
        <strain evidence="1">Duluth1</strain>
        <tissue evidence="1">Whole animal</tissue>
    </source>
</reference>
<dbReference type="AlphaFoldDB" id="A0A9D4M8W9"/>
<evidence type="ECO:0000313" key="1">
    <source>
        <dbReference type="EMBL" id="KAH3872058.1"/>
    </source>
</evidence>
<name>A0A9D4M8W9_DREPO</name>
<reference evidence="1" key="1">
    <citation type="journal article" date="2019" name="bioRxiv">
        <title>The Genome of the Zebra Mussel, Dreissena polymorpha: A Resource for Invasive Species Research.</title>
        <authorList>
            <person name="McCartney M.A."/>
            <person name="Auch B."/>
            <person name="Kono T."/>
            <person name="Mallez S."/>
            <person name="Zhang Y."/>
            <person name="Obille A."/>
            <person name="Becker A."/>
            <person name="Abrahante J.E."/>
            <person name="Garbe J."/>
            <person name="Badalamenti J.P."/>
            <person name="Herman A."/>
            <person name="Mangelson H."/>
            <person name="Liachko I."/>
            <person name="Sullivan S."/>
            <person name="Sone E.D."/>
            <person name="Koren S."/>
            <person name="Silverstein K.A.T."/>
            <person name="Beckman K.B."/>
            <person name="Gohl D.M."/>
        </authorList>
    </citation>
    <scope>NUCLEOTIDE SEQUENCE</scope>
    <source>
        <strain evidence="1">Duluth1</strain>
        <tissue evidence="1">Whole animal</tissue>
    </source>
</reference>
<protein>
    <submittedName>
        <fullName evidence="1">Uncharacterized protein</fullName>
    </submittedName>
</protein>
<sequence>MGAKLRSLLLANEAKFSHNTSQCVHMSLLQGVGVRGSLHHEHICASVGEQGSKGTLPIGQLCNQLPLPFQVHTAKQLA</sequence>
<gene>
    <name evidence="1" type="ORF">DPMN_035271</name>
</gene>
<comment type="caution">
    <text evidence="1">The sequence shown here is derived from an EMBL/GenBank/DDBJ whole genome shotgun (WGS) entry which is preliminary data.</text>
</comment>
<accession>A0A9D4M8W9</accession>
<proteinExistence type="predicted"/>
<keyword evidence="2" id="KW-1185">Reference proteome</keyword>